<evidence type="ECO:0000256" key="1">
    <source>
        <dbReference type="SAM" id="SignalP"/>
    </source>
</evidence>
<name>A0AB39CFZ5_9BURK</name>
<keyword evidence="1" id="KW-0732">Signal</keyword>
<organism evidence="2">
    <name type="scientific">Castellaniella ginsengisoli</name>
    <dbReference type="NCBI Taxonomy" id="546114"/>
    <lineage>
        <taxon>Bacteria</taxon>
        <taxon>Pseudomonadati</taxon>
        <taxon>Pseudomonadota</taxon>
        <taxon>Betaproteobacteria</taxon>
        <taxon>Burkholderiales</taxon>
        <taxon>Alcaligenaceae</taxon>
        <taxon>Castellaniella</taxon>
    </lineage>
</organism>
<dbReference type="EMBL" id="CP158252">
    <property type="protein sequence ID" value="XDJ40874.1"/>
    <property type="molecule type" value="Genomic_DNA"/>
</dbReference>
<gene>
    <name evidence="2" type="ORF">ABRY99_07855</name>
</gene>
<proteinExistence type="predicted"/>
<evidence type="ECO:0000313" key="2">
    <source>
        <dbReference type="EMBL" id="XDJ40874.1"/>
    </source>
</evidence>
<accession>A0AB39CFZ5</accession>
<protein>
    <submittedName>
        <fullName evidence="2">Uncharacterized protein</fullName>
    </submittedName>
</protein>
<dbReference type="PROSITE" id="PS51257">
    <property type="entry name" value="PROKAR_LIPOPROTEIN"/>
    <property type="match status" value="1"/>
</dbReference>
<dbReference type="AlphaFoldDB" id="A0AB39CFZ5"/>
<sequence>MKKISVIVAASLLLAGCASTTSMTQHTNDAGQLFVGDLPVIARGELLRIEVQGSDGAIYNAAGSAASAVQDVVGDAGISASLVDMGAMSGGGTGLVVGIVAGIIGDVIAKTAPPPPMIFVENADGVELQFPTTYKFVSKKLSERCVTEGDQVLVLQVDKDRFEVFSADPDWSFKTPDERGCPTKPHAA</sequence>
<dbReference type="RefSeq" id="WP_368642924.1">
    <property type="nucleotide sequence ID" value="NZ_CP158252.1"/>
</dbReference>
<feature type="signal peptide" evidence="1">
    <location>
        <begin position="1"/>
        <end position="20"/>
    </location>
</feature>
<reference evidence="2" key="1">
    <citation type="submission" date="2024-05" db="EMBL/GenBank/DDBJ databases">
        <authorList>
            <person name="Luo Y.-C."/>
            <person name="Nicholds J."/>
            <person name="Mortimer T."/>
            <person name="Maboni G."/>
        </authorList>
    </citation>
    <scope>NUCLEOTIDE SEQUENCE</scope>
    <source>
        <strain evidence="2">153920</strain>
    </source>
</reference>
<feature type="chain" id="PRO_5044254288" evidence="1">
    <location>
        <begin position="21"/>
        <end position="188"/>
    </location>
</feature>